<dbReference type="Proteomes" id="UP000694427">
    <property type="component" value="Unplaced"/>
</dbReference>
<dbReference type="InterPro" id="IPR016186">
    <property type="entry name" value="C-type_lectin-like/link_sf"/>
</dbReference>
<reference evidence="2" key="2">
    <citation type="submission" date="2025-09" db="UniProtKB">
        <authorList>
            <consortium name="Ensembl"/>
        </authorList>
    </citation>
    <scope>IDENTIFICATION</scope>
</reference>
<feature type="signal peptide" evidence="1">
    <location>
        <begin position="1"/>
        <end position="18"/>
    </location>
</feature>
<evidence type="ECO:0000313" key="3">
    <source>
        <dbReference type="Proteomes" id="UP000694427"/>
    </source>
</evidence>
<dbReference type="AlphaFoldDB" id="A0A8C1R8H2"/>
<organism evidence="2 3">
    <name type="scientific">Cyprinus carpio</name>
    <name type="common">Common carp</name>
    <dbReference type="NCBI Taxonomy" id="7962"/>
    <lineage>
        <taxon>Eukaryota</taxon>
        <taxon>Metazoa</taxon>
        <taxon>Chordata</taxon>
        <taxon>Craniata</taxon>
        <taxon>Vertebrata</taxon>
        <taxon>Euteleostomi</taxon>
        <taxon>Actinopterygii</taxon>
        <taxon>Neopterygii</taxon>
        <taxon>Teleostei</taxon>
        <taxon>Ostariophysi</taxon>
        <taxon>Cypriniformes</taxon>
        <taxon>Cyprinidae</taxon>
        <taxon>Cyprininae</taxon>
        <taxon>Cyprinus</taxon>
    </lineage>
</organism>
<name>A0A8C1R8H2_CYPCA</name>
<dbReference type="Gene3D" id="3.10.100.10">
    <property type="entry name" value="Mannose-Binding Protein A, subunit A"/>
    <property type="match status" value="1"/>
</dbReference>
<evidence type="ECO:0000256" key="1">
    <source>
        <dbReference type="SAM" id="SignalP"/>
    </source>
</evidence>
<feature type="chain" id="PRO_5034043074" evidence="1">
    <location>
        <begin position="19"/>
        <end position="97"/>
    </location>
</feature>
<sequence>AMIMAMLLLFIMFSMGNADVQISHLCTMNWKNILMQKCCFFSSCSLWEMQMRNYIDQHANLTSVHNELEKYFLTSLLPSTTQCWLGVQNAVEKGQWL</sequence>
<keyword evidence="3" id="KW-1185">Reference proteome</keyword>
<keyword evidence="1" id="KW-0732">Signal</keyword>
<protein>
    <submittedName>
        <fullName evidence="2">Uncharacterized protein</fullName>
    </submittedName>
</protein>
<proteinExistence type="predicted"/>
<reference evidence="2" key="1">
    <citation type="submission" date="2025-08" db="UniProtKB">
        <authorList>
            <consortium name="Ensembl"/>
        </authorList>
    </citation>
    <scope>IDENTIFICATION</scope>
</reference>
<dbReference type="SUPFAM" id="SSF56436">
    <property type="entry name" value="C-type lectin-like"/>
    <property type="match status" value="1"/>
</dbReference>
<dbReference type="Ensembl" id="ENSCCRT00010105903.1">
    <property type="protein sequence ID" value="ENSCCRP00010095461.1"/>
    <property type="gene ID" value="ENSCCRG00010041796.1"/>
</dbReference>
<evidence type="ECO:0000313" key="2">
    <source>
        <dbReference type="Ensembl" id="ENSCCRP00010095461.1"/>
    </source>
</evidence>
<dbReference type="InterPro" id="IPR016187">
    <property type="entry name" value="CTDL_fold"/>
</dbReference>
<accession>A0A8C1R8H2</accession>